<feature type="signal peptide" evidence="1">
    <location>
        <begin position="1"/>
        <end position="23"/>
    </location>
</feature>
<accession>A0A2G5FD98</accession>
<comment type="caution">
    <text evidence="2">The sequence shown here is derived from an EMBL/GenBank/DDBJ whole genome shotgun (WGS) entry which is preliminary data.</text>
</comment>
<keyword evidence="1" id="KW-0732">Signal</keyword>
<evidence type="ECO:0000313" key="3">
    <source>
        <dbReference type="Proteomes" id="UP000229504"/>
    </source>
</evidence>
<reference evidence="3" key="1">
    <citation type="submission" date="2017-06" db="EMBL/GenBank/DDBJ databases">
        <authorList>
            <person name="Rastogi G."/>
            <person name="Vaishampayan P."/>
            <person name="Seuylemezian A."/>
        </authorList>
    </citation>
    <scope>NUCLEOTIDE SEQUENCE [LARGE SCALE GENOMIC DNA]</scope>
    <source>
        <strain evidence="3">PI11</strain>
    </source>
</reference>
<evidence type="ECO:0008006" key="4">
    <source>
        <dbReference type="Google" id="ProtNLM"/>
    </source>
</evidence>
<name>A0A2G5FD98_9PSED</name>
<dbReference type="Proteomes" id="UP000229504">
    <property type="component" value="Unassembled WGS sequence"/>
</dbReference>
<dbReference type="EMBL" id="NIQU01000012">
    <property type="protein sequence ID" value="PIA65944.1"/>
    <property type="molecule type" value="Genomic_DNA"/>
</dbReference>
<protein>
    <recommendedName>
        <fullName evidence="4">DUF2059 domain-containing protein</fullName>
    </recommendedName>
</protein>
<gene>
    <name evidence="2" type="ORF">CDO35_22065</name>
</gene>
<sequence>MESLTMRLFLLPLLLLAATTARAESASAKTLLPLFELAGIHLLCEQSAPLVQRGQDEAEQKRIAELFAGEAFCLDLAKRVGARFDAVQGEQARERLDSPLAQRFTAAERAVGEQPEGLAEYRQRLQEQPPRGARLDLVKRLDAAARTTELASLLRYEVGKTQALLALKARGENLSEAELQAQTQKQADAIRQSSEQAVETFMFYAYRQMPSDQLAEYAALYEHSSVSQLLAISLEVVPQLFAERREKLRKTAGKL</sequence>
<evidence type="ECO:0000256" key="1">
    <source>
        <dbReference type="SAM" id="SignalP"/>
    </source>
</evidence>
<feature type="chain" id="PRO_5013586090" description="DUF2059 domain-containing protein" evidence="1">
    <location>
        <begin position="24"/>
        <end position="255"/>
    </location>
</feature>
<dbReference type="AlphaFoldDB" id="A0A2G5FD98"/>
<evidence type="ECO:0000313" key="2">
    <source>
        <dbReference type="EMBL" id="PIA65944.1"/>
    </source>
</evidence>
<organism evidence="2 3">
    <name type="scientific">Pseudomonas sediminis</name>
    <dbReference type="NCBI Taxonomy" id="1691904"/>
    <lineage>
        <taxon>Bacteria</taxon>
        <taxon>Pseudomonadati</taxon>
        <taxon>Pseudomonadota</taxon>
        <taxon>Gammaproteobacteria</taxon>
        <taxon>Pseudomonadales</taxon>
        <taxon>Pseudomonadaceae</taxon>
        <taxon>Pseudomonas</taxon>
    </lineage>
</organism>
<proteinExistence type="predicted"/>